<dbReference type="SMART" id="SM00909">
    <property type="entry name" value="Germane"/>
    <property type="match status" value="1"/>
</dbReference>
<feature type="chain" id="PRO_5047263039" evidence="2">
    <location>
        <begin position="19"/>
        <end position="195"/>
    </location>
</feature>
<keyword evidence="2" id="KW-0732">Signal</keyword>
<dbReference type="Pfam" id="PF10646">
    <property type="entry name" value="Germane"/>
    <property type="match status" value="1"/>
</dbReference>
<evidence type="ECO:0000256" key="1">
    <source>
        <dbReference type="SAM" id="MobiDB-lite"/>
    </source>
</evidence>
<gene>
    <name evidence="4" type="ORF">ACFFK0_20450</name>
</gene>
<name>A0ABV6DQB0_9BACL</name>
<feature type="domain" description="GerMN" evidence="3">
    <location>
        <begin position="97"/>
        <end position="181"/>
    </location>
</feature>
<evidence type="ECO:0000313" key="5">
    <source>
        <dbReference type="Proteomes" id="UP001589776"/>
    </source>
</evidence>
<sequence>MNNQRMFHRLLLAGAALAVITAGCGVKDKPASQQQSQQAPAATSQTSPAPAPSATPAQAAEPQMKSADIQAYFGDEDGNAIVAKTTKITYATDADKYTAALKSLQQSSDPKATALFEGIAYNKVTFEQGKLKLDLKIDDSGRLGSGGEALMLQALRKTLFQFAEVQEIYVTVDGKQVESLMGHMDLPYPMKRNSE</sequence>
<comment type="caution">
    <text evidence="4">The sequence shown here is derived from an EMBL/GenBank/DDBJ whole genome shotgun (WGS) entry which is preliminary data.</text>
</comment>
<dbReference type="Proteomes" id="UP001589776">
    <property type="component" value="Unassembled WGS sequence"/>
</dbReference>
<dbReference type="InterPro" id="IPR019606">
    <property type="entry name" value="GerMN"/>
</dbReference>
<keyword evidence="5" id="KW-1185">Reference proteome</keyword>
<reference evidence="4 5" key="1">
    <citation type="submission" date="2024-09" db="EMBL/GenBank/DDBJ databases">
        <authorList>
            <person name="Sun Q."/>
            <person name="Mori K."/>
        </authorList>
    </citation>
    <scope>NUCLEOTIDE SEQUENCE [LARGE SCALE GENOMIC DNA]</scope>
    <source>
        <strain evidence="4 5">CCM 7759</strain>
    </source>
</reference>
<feature type="compositionally biased region" description="Low complexity" evidence="1">
    <location>
        <begin position="31"/>
        <end position="60"/>
    </location>
</feature>
<accession>A0ABV6DQB0</accession>
<feature type="region of interest" description="Disordered" evidence="1">
    <location>
        <begin position="30"/>
        <end position="62"/>
    </location>
</feature>
<dbReference type="PROSITE" id="PS51257">
    <property type="entry name" value="PROKAR_LIPOPROTEIN"/>
    <property type="match status" value="1"/>
</dbReference>
<evidence type="ECO:0000313" key="4">
    <source>
        <dbReference type="EMBL" id="MFC0214782.1"/>
    </source>
</evidence>
<evidence type="ECO:0000256" key="2">
    <source>
        <dbReference type="SAM" id="SignalP"/>
    </source>
</evidence>
<feature type="signal peptide" evidence="2">
    <location>
        <begin position="1"/>
        <end position="18"/>
    </location>
</feature>
<dbReference type="RefSeq" id="WP_377472195.1">
    <property type="nucleotide sequence ID" value="NZ_JBHLWN010000077.1"/>
</dbReference>
<dbReference type="EMBL" id="JBHLWN010000077">
    <property type="protein sequence ID" value="MFC0214782.1"/>
    <property type="molecule type" value="Genomic_DNA"/>
</dbReference>
<proteinExistence type="predicted"/>
<organism evidence="4 5">
    <name type="scientific">Paenibacillus chartarius</name>
    <dbReference type="NCBI Taxonomy" id="747481"/>
    <lineage>
        <taxon>Bacteria</taxon>
        <taxon>Bacillati</taxon>
        <taxon>Bacillota</taxon>
        <taxon>Bacilli</taxon>
        <taxon>Bacillales</taxon>
        <taxon>Paenibacillaceae</taxon>
        <taxon>Paenibacillus</taxon>
    </lineage>
</organism>
<evidence type="ECO:0000259" key="3">
    <source>
        <dbReference type="SMART" id="SM00909"/>
    </source>
</evidence>
<protein>
    <submittedName>
        <fullName evidence="4">GerMN domain-containing protein</fullName>
    </submittedName>
</protein>